<evidence type="ECO:0000256" key="1">
    <source>
        <dbReference type="ARBA" id="ARBA00006739"/>
    </source>
</evidence>
<keyword evidence="6" id="KW-1185">Reference proteome</keyword>
<evidence type="ECO:0000256" key="2">
    <source>
        <dbReference type="ARBA" id="ARBA00022676"/>
    </source>
</evidence>
<dbReference type="Pfam" id="PF00535">
    <property type="entry name" value="Glycos_transf_2"/>
    <property type="match status" value="1"/>
</dbReference>
<dbReference type="RefSeq" id="WP_165612633.1">
    <property type="nucleotide sequence ID" value="NZ_FNAT01000008.1"/>
</dbReference>
<dbReference type="Gene3D" id="3.90.550.10">
    <property type="entry name" value="Spore Coat Polysaccharide Biosynthesis Protein SpsA, Chain A"/>
    <property type="match status" value="1"/>
</dbReference>
<organism evidence="5 6">
    <name type="scientific">Limimaricola pyoseonensis</name>
    <dbReference type="NCBI Taxonomy" id="521013"/>
    <lineage>
        <taxon>Bacteria</taxon>
        <taxon>Pseudomonadati</taxon>
        <taxon>Pseudomonadota</taxon>
        <taxon>Alphaproteobacteria</taxon>
        <taxon>Rhodobacterales</taxon>
        <taxon>Paracoccaceae</taxon>
        <taxon>Limimaricola</taxon>
    </lineage>
</organism>
<accession>A0A1G7IVM2</accession>
<dbReference type="GO" id="GO:0016757">
    <property type="term" value="F:glycosyltransferase activity"/>
    <property type="evidence" value="ECO:0007669"/>
    <property type="project" value="UniProtKB-KW"/>
</dbReference>
<sequence length="346" mass="35888">MTLPRLGVVIVTYDSAAVILDCLESLLAATGLRLDIVLVDNGSTDGTPALLRGWAAGGARPGPAPALPFALAAAARPLPLDGAEGPSGHAVTLVEAGLNAGFAAGVNRGLETLAARPGGGPDRVWILNPDTAVPPATPAAFATAPEPAGGFSVMSGRMAYLETPEQIQIDGGTLDRRTGVTGNIHLGRPLAATPPPPAEALDFVMGGSMVTSRAFRAAAGPMPEDYFLYYEEVDWAMRRGALPIAYCAEAVVYHRAGSAIGSPTLARPASPFSLYFKHRGRIRFVRRHLPRALPGALAYSLAKAAQLGLRGFRAEARALLAGSLGLPPPRAVRGRLSPEAARRAFG</sequence>
<keyword evidence="2" id="KW-0328">Glycosyltransferase</keyword>
<protein>
    <recommendedName>
        <fullName evidence="4">Glycosyltransferase 2-like domain-containing protein</fullName>
    </recommendedName>
</protein>
<reference evidence="6" key="1">
    <citation type="submission" date="2016-10" db="EMBL/GenBank/DDBJ databases">
        <authorList>
            <person name="Varghese N."/>
            <person name="Submissions S."/>
        </authorList>
    </citation>
    <scope>NUCLEOTIDE SEQUENCE [LARGE SCALE GENOMIC DNA]</scope>
    <source>
        <strain evidence="6">DSM 21424</strain>
    </source>
</reference>
<dbReference type="InterPro" id="IPR029044">
    <property type="entry name" value="Nucleotide-diphossugar_trans"/>
</dbReference>
<name>A0A1G7IVM2_9RHOB</name>
<proteinExistence type="inferred from homology"/>
<evidence type="ECO:0000313" key="5">
    <source>
        <dbReference type="EMBL" id="SDF16721.1"/>
    </source>
</evidence>
<feature type="domain" description="Glycosyltransferase 2-like" evidence="4">
    <location>
        <begin position="8"/>
        <end position="56"/>
    </location>
</feature>
<keyword evidence="3" id="KW-0808">Transferase</keyword>
<gene>
    <name evidence="5" type="ORF">SAMN04488567_3543</name>
</gene>
<comment type="similarity">
    <text evidence="1">Belongs to the glycosyltransferase 2 family.</text>
</comment>
<dbReference type="PANTHER" id="PTHR43179">
    <property type="entry name" value="RHAMNOSYLTRANSFERASE WBBL"/>
    <property type="match status" value="1"/>
</dbReference>
<evidence type="ECO:0000313" key="6">
    <source>
        <dbReference type="Proteomes" id="UP000198922"/>
    </source>
</evidence>
<dbReference type="STRING" id="521013.SAMN04488567_3543"/>
<dbReference type="AlphaFoldDB" id="A0A1G7IVM2"/>
<dbReference type="PANTHER" id="PTHR43179:SF12">
    <property type="entry name" value="GALACTOFURANOSYLTRANSFERASE GLFT2"/>
    <property type="match status" value="1"/>
</dbReference>
<evidence type="ECO:0000256" key="3">
    <source>
        <dbReference type="ARBA" id="ARBA00022679"/>
    </source>
</evidence>
<dbReference type="InterPro" id="IPR001173">
    <property type="entry name" value="Glyco_trans_2-like"/>
</dbReference>
<dbReference type="EMBL" id="FNAT01000008">
    <property type="protein sequence ID" value="SDF16721.1"/>
    <property type="molecule type" value="Genomic_DNA"/>
</dbReference>
<evidence type="ECO:0000259" key="4">
    <source>
        <dbReference type="Pfam" id="PF00535"/>
    </source>
</evidence>
<dbReference type="SUPFAM" id="SSF53448">
    <property type="entry name" value="Nucleotide-diphospho-sugar transferases"/>
    <property type="match status" value="1"/>
</dbReference>
<dbReference type="Proteomes" id="UP000198922">
    <property type="component" value="Unassembled WGS sequence"/>
</dbReference>